<keyword evidence="6" id="KW-0675">Receptor</keyword>
<feature type="transmembrane region" description="Helical" evidence="8">
    <location>
        <begin position="139"/>
        <end position="157"/>
    </location>
</feature>
<keyword evidence="5 8" id="KW-0472">Membrane</keyword>
<feature type="transmembrane region" description="Helical" evidence="8">
    <location>
        <begin position="99"/>
        <end position="127"/>
    </location>
</feature>
<dbReference type="PANTHER" id="PTHR24235">
    <property type="entry name" value="NEUROPEPTIDE Y RECEPTOR"/>
    <property type="match status" value="1"/>
</dbReference>
<dbReference type="InterPro" id="IPR017452">
    <property type="entry name" value="GPCR_Rhodpsn_7TM"/>
</dbReference>
<dbReference type="PROSITE" id="PS50262">
    <property type="entry name" value="G_PROTEIN_RECEP_F1_2"/>
    <property type="match status" value="1"/>
</dbReference>
<dbReference type="SUPFAM" id="SSF81321">
    <property type="entry name" value="Family A G protein-coupled receptor-like"/>
    <property type="match status" value="1"/>
</dbReference>
<sequence>MQNSTTATAQWEDNFTGFNEPTAATVEDSCSYYKDLFTRVDRYFRDEAVLPNSQYAPAKLGLFITIAYIVVIVFGTCGNFLTIWAVARYPQMRTTRNFFILNLALSDFFVCIITAPITLYTVLHVFWPFGKVSCKLAGSLQGFGVFLSTFSITAIAFD</sequence>
<evidence type="ECO:0000313" key="11">
    <source>
        <dbReference type="Proteomes" id="UP000274131"/>
    </source>
</evidence>
<dbReference type="PRINTS" id="PR00237">
    <property type="entry name" value="GPCRRHODOPSN"/>
</dbReference>
<keyword evidence="11" id="KW-1185">Reference proteome</keyword>
<dbReference type="PANTHER" id="PTHR24235:SF12">
    <property type="entry name" value="G-PROTEIN COUPLED RECEPTORS FAMILY 1 PROFILE DOMAIN-CONTAINING PROTEIN"/>
    <property type="match status" value="1"/>
</dbReference>
<reference evidence="12" key="1">
    <citation type="submission" date="2017-02" db="UniProtKB">
        <authorList>
            <consortium name="WormBaseParasite"/>
        </authorList>
    </citation>
    <scope>IDENTIFICATION</scope>
</reference>
<accession>A0A0N4VRI1</accession>
<evidence type="ECO:0000313" key="12">
    <source>
        <dbReference type="WBParaSite" id="EVEC_0001365001-mRNA-1"/>
    </source>
</evidence>
<keyword evidence="4" id="KW-0297">G-protein coupled receptor</keyword>
<protein>
    <submittedName>
        <fullName evidence="12">G_PROTEIN_RECEP_F1_2 domain-containing protein</fullName>
    </submittedName>
</protein>
<evidence type="ECO:0000256" key="3">
    <source>
        <dbReference type="ARBA" id="ARBA00022989"/>
    </source>
</evidence>
<name>A0A0N4VRI1_ENTVE</name>
<evidence type="ECO:0000256" key="8">
    <source>
        <dbReference type="SAM" id="Phobius"/>
    </source>
</evidence>
<dbReference type="GO" id="GO:0004930">
    <property type="term" value="F:G protein-coupled receptor activity"/>
    <property type="evidence" value="ECO:0007669"/>
    <property type="project" value="UniProtKB-KW"/>
</dbReference>
<keyword evidence="3 8" id="KW-1133">Transmembrane helix</keyword>
<dbReference type="EMBL" id="UXUI01016952">
    <property type="protein sequence ID" value="VDD98026.1"/>
    <property type="molecule type" value="Genomic_DNA"/>
</dbReference>
<evidence type="ECO:0000256" key="4">
    <source>
        <dbReference type="ARBA" id="ARBA00023040"/>
    </source>
</evidence>
<keyword evidence="2 8" id="KW-0812">Transmembrane</keyword>
<gene>
    <name evidence="10" type="ORF">EVEC_LOCUS12777</name>
</gene>
<proteinExistence type="predicted"/>
<evidence type="ECO:0000256" key="5">
    <source>
        <dbReference type="ARBA" id="ARBA00023136"/>
    </source>
</evidence>
<evidence type="ECO:0000256" key="7">
    <source>
        <dbReference type="ARBA" id="ARBA00023224"/>
    </source>
</evidence>
<reference evidence="10 11" key="2">
    <citation type="submission" date="2018-10" db="EMBL/GenBank/DDBJ databases">
        <authorList>
            <consortium name="Pathogen Informatics"/>
        </authorList>
    </citation>
    <scope>NUCLEOTIDE SEQUENCE [LARGE SCALE GENOMIC DNA]</scope>
</reference>
<feature type="transmembrane region" description="Helical" evidence="8">
    <location>
        <begin position="60"/>
        <end position="87"/>
    </location>
</feature>
<dbReference type="AlphaFoldDB" id="A0A0N4VRI1"/>
<evidence type="ECO:0000256" key="2">
    <source>
        <dbReference type="ARBA" id="ARBA00022692"/>
    </source>
</evidence>
<dbReference type="Pfam" id="PF00001">
    <property type="entry name" value="7tm_1"/>
    <property type="match status" value="1"/>
</dbReference>
<dbReference type="STRING" id="51028.A0A0N4VRI1"/>
<feature type="domain" description="G-protein coupled receptors family 1 profile" evidence="9">
    <location>
        <begin position="78"/>
        <end position="158"/>
    </location>
</feature>
<evidence type="ECO:0000313" key="10">
    <source>
        <dbReference type="EMBL" id="VDD98026.1"/>
    </source>
</evidence>
<evidence type="ECO:0000256" key="1">
    <source>
        <dbReference type="ARBA" id="ARBA00004141"/>
    </source>
</evidence>
<evidence type="ECO:0000256" key="6">
    <source>
        <dbReference type="ARBA" id="ARBA00023170"/>
    </source>
</evidence>
<dbReference type="Gene3D" id="1.20.1070.10">
    <property type="entry name" value="Rhodopsin 7-helix transmembrane proteins"/>
    <property type="match status" value="1"/>
</dbReference>
<dbReference type="GO" id="GO:0016020">
    <property type="term" value="C:membrane"/>
    <property type="evidence" value="ECO:0007669"/>
    <property type="project" value="UniProtKB-SubCell"/>
</dbReference>
<dbReference type="WBParaSite" id="EVEC_0001365001-mRNA-1">
    <property type="protein sequence ID" value="EVEC_0001365001-mRNA-1"/>
    <property type="gene ID" value="EVEC_0001365001"/>
</dbReference>
<organism evidence="12">
    <name type="scientific">Enterobius vermicularis</name>
    <name type="common">Human pinworm</name>
    <dbReference type="NCBI Taxonomy" id="51028"/>
    <lineage>
        <taxon>Eukaryota</taxon>
        <taxon>Metazoa</taxon>
        <taxon>Ecdysozoa</taxon>
        <taxon>Nematoda</taxon>
        <taxon>Chromadorea</taxon>
        <taxon>Rhabditida</taxon>
        <taxon>Spirurina</taxon>
        <taxon>Oxyuridomorpha</taxon>
        <taxon>Oxyuroidea</taxon>
        <taxon>Oxyuridae</taxon>
        <taxon>Enterobius</taxon>
    </lineage>
</organism>
<dbReference type="OrthoDB" id="9046662at2759"/>
<dbReference type="InterPro" id="IPR000276">
    <property type="entry name" value="GPCR_Rhodpsn"/>
</dbReference>
<comment type="subcellular location">
    <subcellularLocation>
        <location evidence="1">Membrane</location>
        <topology evidence="1">Multi-pass membrane protein</topology>
    </subcellularLocation>
</comment>
<dbReference type="Proteomes" id="UP000274131">
    <property type="component" value="Unassembled WGS sequence"/>
</dbReference>
<evidence type="ECO:0000259" key="9">
    <source>
        <dbReference type="PROSITE" id="PS50262"/>
    </source>
</evidence>
<keyword evidence="7" id="KW-0807">Transducer</keyword>